<proteinExistence type="predicted"/>
<reference evidence="1" key="1">
    <citation type="submission" date="2023-04" db="EMBL/GenBank/DDBJ databases">
        <title>A chromosome-level genome assembly of the parasitoid wasp Eretmocerus hayati.</title>
        <authorList>
            <person name="Zhong Y."/>
            <person name="Liu S."/>
            <person name="Liu Y."/>
        </authorList>
    </citation>
    <scope>NUCLEOTIDE SEQUENCE</scope>
    <source>
        <strain evidence="1">ZJU_SS_LIU_2023</strain>
    </source>
</reference>
<evidence type="ECO:0000313" key="2">
    <source>
        <dbReference type="Proteomes" id="UP001239111"/>
    </source>
</evidence>
<evidence type="ECO:0000313" key="1">
    <source>
        <dbReference type="EMBL" id="KAJ8686106.1"/>
    </source>
</evidence>
<keyword evidence="2" id="KW-1185">Reference proteome</keyword>
<dbReference type="EMBL" id="CM056741">
    <property type="protein sequence ID" value="KAJ8686106.1"/>
    <property type="molecule type" value="Genomic_DNA"/>
</dbReference>
<protein>
    <submittedName>
        <fullName evidence="1">Uncharacterized protein</fullName>
    </submittedName>
</protein>
<accession>A0ACC2PRG9</accession>
<sequence length="244" mass="27599">MVQFISDEDGPLTPGDMEKLLEEAKSGTENDDEEPTSVEPTLTVAIVTKIISHFHAGADLEFQYDPIVSRSLKLRRGCEDLLRDYQEIQKDLIRHMKQKYSHTLSEVPEPMKAIPKITNIEVIKSPKIKFQKPEITVISEKLKFTGDPAENPRVKDQGYWLNFSLINSDGNGKSGSGGPIKLSYDVPSRQRENEQKIQRQDDDIEPRIKLRSDKSIISVRDNDTIRGEPTIVHQIPESAAGYSQ</sequence>
<name>A0ACC2PRG9_9HYME</name>
<dbReference type="Proteomes" id="UP001239111">
    <property type="component" value="Chromosome 1"/>
</dbReference>
<comment type="caution">
    <text evidence="1">The sequence shown here is derived from an EMBL/GenBank/DDBJ whole genome shotgun (WGS) entry which is preliminary data.</text>
</comment>
<gene>
    <name evidence="1" type="ORF">QAD02_021900</name>
</gene>
<organism evidence="1 2">
    <name type="scientific">Eretmocerus hayati</name>
    <dbReference type="NCBI Taxonomy" id="131215"/>
    <lineage>
        <taxon>Eukaryota</taxon>
        <taxon>Metazoa</taxon>
        <taxon>Ecdysozoa</taxon>
        <taxon>Arthropoda</taxon>
        <taxon>Hexapoda</taxon>
        <taxon>Insecta</taxon>
        <taxon>Pterygota</taxon>
        <taxon>Neoptera</taxon>
        <taxon>Endopterygota</taxon>
        <taxon>Hymenoptera</taxon>
        <taxon>Apocrita</taxon>
        <taxon>Proctotrupomorpha</taxon>
        <taxon>Chalcidoidea</taxon>
        <taxon>Aphelinidae</taxon>
        <taxon>Aphelininae</taxon>
        <taxon>Eretmocerus</taxon>
    </lineage>
</organism>